<sequence length="42" mass="5073">MICFKISKLENNQSFFSKKCIISNKTYIFAVQKIRIYSFNIY</sequence>
<dbReference type="Proteomes" id="UP000005436">
    <property type="component" value="Chromosome"/>
</dbReference>
<dbReference type="HOGENOM" id="CLU_3259008_0_0_10"/>
<dbReference type="AlphaFoldDB" id="G8UNV3"/>
<proteinExistence type="predicted"/>
<gene>
    <name evidence="1" type="ordered locus">BFO_2905</name>
</gene>
<accession>G8UNV3</accession>
<evidence type="ECO:0000313" key="1">
    <source>
        <dbReference type="EMBL" id="AEW21341.1"/>
    </source>
</evidence>
<reference evidence="2" key="1">
    <citation type="submission" date="2011-12" db="EMBL/GenBank/DDBJ databases">
        <title>Complete sequence of Tannerella forsythia ATCC 43037.</title>
        <authorList>
            <person name="Dewhirst F."/>
            <person name="Tanner A."/>
            <person name="Izard J."/>
            <person name="Brinkac L."/>
            <person name="Durkin A.S."/>
            <person name="Hostetler J."/>
            <person name="Shetty J."/>
            <person name="Torralba M."/>
            <person name="Gill S."/>
            <person name="Nelson K."/>
        </authorList>
    </citation>
    <scope>NUCLEOTIDE SEQUENCE [LARGE SCALE GENOMIC DNA]</scope>
    <source>
        <strain evidence="2">ATCC 43037 / JCM 10827 / CCUG 33226 / KCTC 5666 / FDC 338</strain>
    </source>
</reference>
<keyword evidence="2" id="KW-1185">Reference proteome</keyword>
<dbReference type="EMBL" id="CP003191">
    <property type="protein sequence ID" value="AEW21341.1"/>
    <property type="molecule type" value="Genomic_DNA"/>
</dbReference>
<protein>
    <submittedName>
        <fullName evidence="1">Uncharacterized protein</fullName>
    </submittedName>
</protein>
<dbReference type="STRING" id="203275.BFO_2905"/>
<organism evidence="1 2">
    <name type="scientific">Tannerella forsythia (strain ATCC 43037 / JCM 10827 / CCUG 21028 A / KCTC 5666 / FDC 338)</name>
    <name type="common">Bacteroides forsythus</name>
    <dbReference type="NCBI Taxonomy" id="203275"/>
    <lineage>
        <taxon>Bacteria</taxon>
        <taxon>Pseudomonadati</taxon>
        <taxon>Bacteroidota</taxon>
        <taxon>Bacteroidia</taxon>
        <taxon>Bacteroidales</taxon>
        <taxon>Tannerellaceae</taxon>
        <taxon>Tannerella</taxon>
    </lineage>
</organism>
<evidence type="ECO:0000313" key="2">
    <source>
        <dbReference type="Proteomes" id="UP000005436"/>
    </source>
</evidence>
<name>G8UNV3_TANFA</name>
<dbReference type="KEGG" id="tfo:BFO_2905"/>